<dbReference type="InterPro" id="IPR043129">
    <property type="entry name" value="ATPase_NBD"/>
</dbReference>
<dbReference type="CDD" id="cd23763">
    <property type="entry name" value="ASKHA_ATPase_ROK"/>
    <property type="match status" value="1"/>
</dbReference>
<evidence type="ECO:0000313" key="2">
    <source>
        <dbReference type="EMBL" id="TMP40846.1"/>
    </source>
</evidence>
<dbReference type="AlphaFoldDB" id="A0A5S3XQ87"/>
<sequence length="288" mass="30888">MSGVLCIDLGGTKAHVAEVSNNGLGKVHRYDVPAQGSKQAVLAFIERIIVVHLSVQCMGISLGVPSSVRVADGYIIETVNIPNLHSVSLKEWLYSKFGLPVVVHNDANCFTFGEYQYGSHLPCNNLIGITLGTGLGSGVVLNGELYIGSNGFAGEFGSFTYLEGIVEEYTSGQFFKQLGLDGAQEAEKAKLGDTKSKALFNQFGQHLGHAISLILLAFDPDKIVLGGSVTQSYSLFKSSLFSSLSEHSHEVLVSHLCVQPSRLQYAPLLGSFALFINEIPHAKEVLNG</sequence>
<dbReference type="Pfam" id="PF00480">
    <property type="entry name" value="ROK"/>
    <property type="match status" value="1"/>
</dbReference>
<dbReference type="Proteomes" id="UP000305730">
    <property type="component" value="Unassembled WGS sequence"/>
</dbReference>
<protein>
    <submittedName>
        <fullName evidence="3">ROK family protein</fullName>
    </submittedName>
</protein>
<dbReference type="OrthoDB" id="9810372at2"/>
<dbReference type="PANTHER" id="PTHR18964">
    <property type="entry name" value="ROK (REPRESSOR, ORF, KINASE) FAMILY"/>
    <property type="match status" value="1"/>
</dbReference>
<dbReference type="PANTHER" id="PTHR18964:SF149">
    <property type="entry name" value="BIFUNCTIONAL UDP-N-ACETYLGLUCOSAMINE 2-EPIMERASE_N-ACETYLMANNOSAMINE KINASE"/>
    <property type="match status" value="1"/>
</dbReference>
<dbReference type="SUPFAM" id="SSF53067">
    <property type="entry name" value="Actin-like ATPase domain"/>
    <property type="match status" value="1"/>
</dbReference>
<organism evidence="3 5">
    <name type="scientific">Pseudoalteromonas citrea</name>
    <dbReference type="NCBI Taxonomy" id="43655"/>
    <lineage>
        <taxon>Bacteria</taxon>
        <taxon>Pseudomonadati</taxon>
        <taxon>Pseudomonadota</taxon>
        <taxon>Gammaproteobacteria</taxon>
        <taxon>Alteromonadales</taxon>
        <taxon>Pseudoalteromonadaceae</taxon>
        <taxon>Pseudoalteromonas</taxon>
    </lineage>
</organism>
<evidence type="ECO:0000256" key="1">
    <source>
        <dbReference type="ARBA" id="ARBA00006479"/>
    </source>
</evidence>
<evidence type="ECO:0000313" key="3">
    <source>
        <dbReference type="EMBL" id="TMP59684.1"/>
    </source>
</evidence>
<dbReference type="Gene3D" id="3.30.420.40">
    <property type="match status" value="2"/>
</dbReference>
<dbReference type="InterPro" id="IPR000600">
    <property type="entry name" value="ROK"/>
</dbReference>
<keyword evidence="4" id="KW-1185">Reference proteome</keyword>
<dbReference type="Proteomes" id="UP000307706">
    <property type="component" value="Unassembled WGS sequence"/>
</dbReference>
<dbReference type="RefSeq" id="WP_138597878.1">
    <property type="nucleotide sequence ID" value="NZ_PNCK01000066.1"/>
</dbReference>
<evidence type="ECO:0000313" key="5">
    <source>
        <dbReference type="Proteomes" id="UP000307706"/>
    </source>
</evidence>
<gene>
    <name evidence="3" type="ORF">CWB96_08835</name>
    <name evidence="2" type="ORF">CWB97_16705</name>
</gene>
<reference evidence="5" key="2">
    <citation type="submission" date="2019-06" db="EMBL/GenBank/DDBJ databases">
        <title>Co-occurence of chitin degradation, pigmentation and bioactivity in marine Pseudoalteromonas.</title>
        <authorList>
            <person name="Sonnenschein E.C."/>
            <person name="Bech P.K."/>
        </authorList>
    </citation>
    <scope>NUCLEOTIDE SEQUENCE [LARGE SCALE GENOMIC DNA]</scope>
    <source>
        <strain evidence="5">S2231</strain>
        <strain evidence="2">S2233</strain>
    </source>
</reference>
<evidence type="ECO:0000313" key="4">
    <source>
        <dbReference type="Proteomes" id="UP000305730"/>
    </source>
</evidence>
<dbReference type="EMBL" id="PNCK01000066">
    <property type="protein sequence ID" value="TMP40846.1"/>
    <property type="molecule type" value="Genomic_DNA"/>
</dbReference>
<reference evidence="3 5" key="1">
    <citation type="submission" date="2017-12" db="EMBL/GenBank/DDBJ databases">
        <authorList>
            <person name="Paulsen S."/>
            <person name="Gram L.K."/>
        </authorList>
    </citation>
    <scope>NUCLEOTIDE SEQUENCE [LARGE SCALE GENOMIC DNA]</scope>
    <source>
        <strain evidence="3 5">S2231</strain>
        <strain evidence="2">S2233</strain>
    </source>
</reference>
<dbReference type="EMBL" id="PNCL01000041">
    <property type="protein sequence ID" value="TMP59684.1"/>
    <property type="molecule type" value="Genomic_DNA"/>
</dbReference>
<name>A0A5S3XQ87_9GAMM</name>
<proteinExistence type="inferred from homology"/>
<accession>A0A5S3XQ87</accession>
<reference evidence="3" key="3">
    <citation type="submission" date="2019-09" db="EMBL/GenBank/DDBJ databases">
        <title>Co-occurence of chitin degradation, pigmentation and bioactivity in marine Pseudoalteromonas.</title>
        <authorList>
            <person name="Sonnenschein E.C."/>
            <person name="Bech P.K."/>
        </authorList>
    </citation>
    <scope>NUCLEOTIDE SEQUENCE</scope>
    <source>
        <strain evidence="3">S2231</strain>
        <strain evidence="4">S2233</strain>
    </source>
</reference>
<comment type="similarity">
    <text evidence="1">Belongs to the ROK (NagC/XylR) family.</text>
</comment>
<comment type="caution">
    <text evidence="3">The sequence shown here is derived from an EMBL/GenBank/DDBJ whole genome shotgun (WGS) entry which is preliminary data.</text>
</comment>